<reference evidence="1" key="1">
    <citation type="submission" date="2023-06" db="EMBL/GenBank/DDBJ databases">
        <title>Cytophagales bacterium Strain LB-30, isolated from soil.</title>
        <authorList>
            <person name="Liu B."/>
        </authorList>
    </citation>
    <scope>NUCLEOTIDE SEQUENCE</scope>
    <source>
        <strain evidence="1">LB-30</strain>
    </source>
</reference>
<accession>A0ABT8F5F7</accession>
<evidence type="ECO:0000313" key="1">
    <source>
        <dbReference type="EMBL" id="MDN4165717.1"/>
    </source>
</evidence>
<organism evidence="1 2">
    <name type="scientific">Shiella aurantiaca</name>
    <dbReference type="NCBI Taxonomy" id="3058365"/>
    <lineage>
        <taxon>Bacteria</taxon>
        <taxon>Pseudomonadati</taxon>
        <taxon>Bacteroidota</taxon>
        <taxon>Cytophagia</taxon>
        <taxon>Cytophagales</taxon>
        <taxon>Shiellaceae</taxon>
        <taxon>Shiella</taxon>
    </lineage>
</organism>
<proteinExistence type="predicted"/>
<dbReference type="RefSeq" id="WP_320004247.1">
    <property type="nucleotide sequence ID" value="NZ_JAUHJS010000004.1"/>
</dbReference>
<dbReference type="Pfam" id="PF14092">
    <property type="entry name" value="DUF4270"/>
    <property type="match status" value="1"/>
</dbReference>
<keyword evidence="2" id="KW-1185">Reference proteome</keyword>
<sequence length="448" mass="49340">MNLWDKTLKTGLVIVSALFTFSCEDPSELGANLQNLQNLEVQYAEIPLEGMQMRIDSMNTTNRGFLAVGRVNDPVFGSIMAESYTNLAYTPGFKLPSGAVLDSVTCYLIFNRLYAASGAPASIQLSIHELTSTFDRQSSATSNDKLEYSAILLGQKTVSFENNNTIDTTHIRLNTQISARLFAFANSEETDSSYQHFINTKLKGIAITSSEGTNGIAQIANQAGQSGILLHYHVPNGEDSLTYRFNFNYINQNILDLKGSIYVEVDRSASPLATMDGIAPNTPTDLPLDNLYLQNITGVLPVLNLNNFFAYFDTIPHAVINRADLVLGSTTTEGILVKSDPTQLITYYFTEDNDVNYFGSVQQTGRIDPSGIGAPMLLTSGATGTMNADISNFLQASFDGVINQNRLILSNTFFSEAAGFNYPRNNFDRLELIKDKIRLKVYYTIPKN</sequence>
<dbReference type="Proteomes" id="UP001168552">
    <property type="component" value="Unassembled WGS sequence"/>
</dbReference>
<dbReference type="PROSITE" id="PS51257">
    <property type="entry name" value="PROKAR_LIPOPROTEIN"/>
    <property type="match status" value="1"/>
</dbReference>
<gene>
    <name evidence="1" type="ORF">QWY31_09400</name>
</gene>
<comment type="caution">
    <text evidence="1">The sequence shown here is derived from an EMBL/GenBank/DDBJ whole genome shotgun (WGS) entry which is preliminary data.</text>
</comment>
<evidence type="ECO:0000313" key="2">
    <source>
        <dbReference type="Proteomes" id="UP001168552"/>
    </source>
</evidence>
<dbReference type="EMBL" id="JAUHJS010000004">
    <property type="protein sequence ID" value="MDN4165717.1"/>
    <property type="molecule type" value="Genomic_DNA"/>
</dbReference>
<protein>
    <submittedName>
        <fullName evidence="1">DUF4270 family protein</fullName>
    </submittedName>
</protein>
<name>A0ABT8F5F7_9BACT</name>
<dbReference type="InterPro" id="IPR025366">
    <property type="entry name" value="DUF4270"/>
</dbReference>